<dbReference type="GO" id="GO:0046982">
    <property type="term" value="F:protein heterodimerization activity"/>
    <property type="evidence" value="ECO:0007669"/>
    <property type="project" value="InterPro"/>
</dbReference>
<dbReference type="GO" id="GO:0000124">
    <property type="term" value="C:SAGA complex"/>
    <property type="evidence" value="ECO:0007669"/>
    <property type="project" value="InterPro"/>
</dbReference>
<keyword evidence="9" id="KW-1185">Reference proteome</keyword>
<dbReference type="GO" id="GO:0003713">
    <property type="term" value="F:transcription coactivator activity"/>
    <property type="evidence" value="ECO:0007669"/>
    <property type="project" value="TreeGrafter"/>
</dbReference>
<comment type="similarity">
    <text evidence="2">Belongs to the TAF6 family.</text>
</comment>
<evidence type="ECO:0000313" key="8">
    <source>
        <dbReference type="EMBL" id="KYR01993.1"/>
    </source>
</evidence>
<evidence type="ECO:0000313" key="9">
    <source>
        <dbReference type="Proteomes" id="UP000076078"/>
    </source>
</evidence>
<evidence type="ECO:0000256" key="5">
    <source>
        <dbReference type="ARBA" id="ARBA00023242"/>
    </source>
</evidence>
<dbReference type="Pfam" id="PF07571">
    <property type="entry name" value="TAF6_C"/>
    <property type="match status" value="1"/>
</dbReference>
<dbReference type="EMBL" id="LODT01000004">
    <property type="protein sequence ID" value="KYR01993.1"/>
    <property type="molecule type" value="Genomic_DNA"/>
</dbReference>
<dbReference type="OMA" id="YFVQFIA"/>
<dbReference type="Gene3D" id="1.10.20.10">
    <property type="entry name" value="Histone, subunit A"/>
    <property type="match status" value="1"/>
</dbReference>
<dbReference type="SMART" id="SM00803">
    <property type="entry name" value="TAF"/>
    <property type="match status" value="1"/>
</dbReference>
<dbReference type="PANTHER" id="PTHR10221:SF9">
    <property type="entry name" value="TRANSCRIPTION INITIATION FACTOR TFIID SUBUNIT 6"/>
    <property type="match status" value="1"/>
</dbReference>
<dbReference type="GO" id="GO:0046695">
    <property type="term" value="C:SLIK (SAGA-like) complex"/>
    <property type="evidence" value="ECO:0007669"/>
    <property type="project" value="InterPro"/>
</dbReference>
<feature type="region of interest" description="Disordered" evidence="6">
    <location>
        <begin position="160"/>
        <end position="198"/>
    </location>
</feature>
<evidence type="ECO:0000256" key="3">
    <source>
        <dbReference type="ARBA" id="ARBA00023015"/>
    </source>
</evidence>
<evidence type="ECO:0000256" key="6">
    <source>
        <dbReference type="SAM" id="MobiDB-lite"/>
    </source>
</evidence>
<dbReference type="InterPro" id="IPR004823">
    <property type="entry name" value="TAF_TATA-bd_Histone-like_dom"/>
</dbReference>
<dbReference type="GO" id="GO:0051123">
    <property type="term" value="P:RNA polymerase II preinitiation complex assembly"/>
    <property type="evidence" value="ECO:0007669"/>
    <property type="project" value="TreeGrafter"/>
</dbReference>
<dbReference type="CDD" id="cd08050">
    <property type="entry name" value="TAF6C"/>
    <property type="match status" value="1"/>
</dbReference>
<sequence length="504" mass="57094">MSVLPNETIKIIGETAGIANISDEIASQLASDVEYRIREIAQEAIKFMKHSKRETMTTDDINNALRLRNIDMLYGYNSSSNEVMRFSKTHTPTQAIYFINDKELSFRDVIQQPLPKCPREPTLKAHWLAIEGSQPLIPQNPSPYEKEEYFKNLLSKNKNKKQNIDNNNNISGGGGGSGGGGSGTSTDSTNKKIDNSVPGIQSLTSTATVVAKPTVKHILSKEIQMYYEKITNSMKSDNKELFEASIQSLKTDSSLHQLLPYFTNFISTQVTQNLTNLELLLRLMQMTHALLDSKFMKPELYLHQMMPSILTCLVGRKLCNSPTENHWKLREYSAKLVALICRKFGDSYNSLQGRVTKTLVQTLHDTTKPLTTHYGAIVGLSSLGRNVIQLLLIPYIPKYYQLLEPELTNPSNQQKAMEAHKVLNILVEAVGKFFMWISEGENILTIIDIKKEQHQQQQQPDKNLQNFDYNTILSTLQSNYQSLFDIFGEKLLPFIKKKETPLIP</sequence>
<dbReference type="CDD" id="cd22931">
    <property type="entry name" value="HFD_TAF6"/>
    <property type="match status" value="1"/>
</dbReference>
<gene>
    <name evidence="8" type="ORF">DLAC_00786</name>
</gene>
<feature type="compositionally biased region" description="Gly residues" evidence="6">
    <location>
        <begin position="171"/>
        <end position="183"/>
    </location>
</feature>
<dbReference type="STRING" id="361077.A0A152A6Y6"/>
<dbReference type="Proteomes" id="UP000076078">
    <property type="component" value="Unassembled WGS sequence"/>
</dbReference>
<dbReference type="InterPro" id="IPR046344">
    <property type="entry name" value="TAF6_C_sf"/>
</dbReference>
<dbReference type="AlphaFoldDB" id="A0A152A6Y6"/>
<reference evidence="8 9" key="1">
    <citation type="submission" date="2015-12" db="EMBL/GenBank/DDBJ databases">
        <title>Dictyostelia acquired genes for synthesis and detection of signals that induce cell-type specialization by lateral gene transfer from prokaryotes.</title>
        <authorList>
            <person name="Gloeckner G."/>
            <person name="Schaap P."/>
        </authorList>
    </citation>
    <scope>NUCLEOTIDE SEQUENCE [LARGE SCALE GENOMIC DNA]</scope>
    <source>
        <strain evidence="8 9">TK</strain>
    </source>
</reference>
<evidence type="ECO:0000256" key="2">
    <source>
        <dbReference type="ARBA" id="ARBA00007688"/>
    </source>
</evidence>
<dbReference type="PANTHER" id="PTHR10221">
    <property type="entry name" value="TRANSCRIPTION INITIATION FACTOR TFIID SUBUNIT 6"/>
    <property type="match status" value="1"/>
</dbReference>
<keyword evidence="5" id="KW-0539">Nucleus</keyword>
<dbReference type="SUPFAM" id="SSF47113">
    <property type="entry name" value="Histone-fold"/>
    <property type="match status" value="1"/>
</dbReference>
<dbReference type="FunFam" id="1.25.40.770:FF:000001">
    <property type="entry name" value="Transcription initiation factor TFIID subunit 6"/>
    <property type="match status" value="1"/>
</dbReference>
<dbReference type="GO" id="GO:0016251">
    <property type="term" value="F:RNA polymerase II general transcription initiation factor activity"/>
    <property type="evidence" value="ECO:0007669"/>
    <property type="project" value="InterPro"/>
</dbReference>
<evidence type="ECO:0000256" key="1">
    <source>
        <dbReference type="ARBA" id="ARBA00004123"/>
    </source>
</evidence>
<keyword evidence="4" id="KW-0804">Transcription</keyword>
<dbReference type="OrthoDB" id="361039at2759"/>
<protein>
    <submittedName>
        <fullName evidence="8">TATA-binding protein-associated-factor</fullName>
    </submittedName>
</protein>
<dbReference type="InParanoid" id="A0A152A6Y6"/>
<feature type="domain" description="TATA box binding protein associated factor (TAF) histone-like fold" evidence="7">
    <location>
        <begin position="2"/>
        <end position="68"/>
    </location>
</feature>
<dbReference type="FunCoup" id="A0A152A6Y6">
    <property type="interactions" value="646"/>
</dbReference>
<dbReference type="GO" id="GO:0005669">
    <property type="term" value="C:transcription factor TFIID complex"/>
    <property type="evidence" value="ECO:0007669"/>
    <property type="project" value="InterPro"/>
</dbReference>
<evidence type="ECO:0000259" key="7">
    <source>
        <dbReference type="SMART" id="SM00803"/>
    </source>
</evidence>
<organism evidence="8 9">
    <name type="scientific">Tieghemostelium lacteum</name>
    <name type="common">Slime mold</name>
    <name type="synonym">Dictyostelium lacteum</name>
    <dbReference type="NCBI Taxonomy" id="361077"/>
    <lineage>
        <taxon>Eukaryota</taxon>
        <taxon>Amoebozoa</taxon>
        <taxon>Evosea</taxon>
        <taxon>Eumycetozoa</taxon>
        <taxon>Dictyostelia</taxon>
        <taxon>Dictyosteliales</taxon>
        <taxon>Raperosteliaceae</taxon>
        <taxon>Tieghemostelium</taxon>
    </lineage>
</organism>
<dbReference type="InterPro" id="IPR009072">
    <property type="entry name" value="Histone-fold"/>
</dbReference>
<comment type="subcellular location">
    <subcellularLocation>
        <location evidence="1">Nucleus</location>
    </subcellularLocation>
</comment>
<keyword evidence="3" id="KW-0805">Transcription regulation</keyword>
<dbReference type="InterPro" id="IPR011442">
    <property type="entry name" value="TAF6_C"/>
</dbReference>
<proteinExistence type="inferred from homology"/>
<evidence type="ECO:0000256" key="4">
    <source>
        <dbReference type="ARBA" id="ARBA00023163"/>
    </source>
</evidence>
<dbReference type="InterPro" id="IPR016024">
    <property type="entry name" value="ARM-type_fold"/>
</dbReference>
<comment type="caution">
    <text evidence="8">The sequence shown here is derived from an EMBL/GenBank/DDBJ whole genome shotgun (WGS) entry which is preliminary data.</text>
</comment>
<name>A0A152A6Y6_TIELA</name>
<dbReference type="Gene3D" id="1.25.40.770">
    <property type="entry name" value="TAF6, C-terminal HEAT repeat domain"/>
    <property type="match status" value="1"/>
</dbReference>
<accession>A0A152A6Y6</accession>
<dbReference type="SUPFAM" id="SSF48371">
    <property type="entry name" value="ARM repeat"/>
    <property type="match status" value="1"/>
</dbReference>
<dbReference type="InterPro" id="IPR037796">
    <property type="entry name" value="TAF6"/>
</dbReference>
<dbReference type="Pfam" id="PF02969">
    <property type="entry name" value="TAF"/>
    <property type="match status" value="1"/>
</dbReference>